<evidence type="ECO:0000313" key="2">
    <source>
        <dbReference type="EMBL" id="EKN69302.1"/>
    </source>
</evidence>
<dbReference type="RefSeq" id="WP_007085133.1">
    <property type="nucleotide sequence ID" value="NZ_AJLS01000057.1"/>
</dbReference>
<dbReference type="EMBL" id="AJLS01000057">
    <property type="protein sequence ID" value="EKN69302.1"/>
    <property type="molecule type" value="Genomic_DNA"/>
</dbReference>
<dbReference type="STRING" id="1117379.BABA_10581"/>
<comment type="caution">
    <text evidence="2">The sequence shown here is derived from an EMBL/GenBank/DDBJ whole genome shotgun (WGS) entry which is preliminary data.</text>
</comment>
<dbReference type="InterPro" id="IPR025330">
    <property type="entry name" value="DUF4236"/>
</dbReference>
<keyword evidence="3" id="KW-1185">Reference proteome</keyword>
<dbReference type="Proteomes" id="UP000006316">
    <property type="component" value="Unassembled WGS sequence"/>
</dbReference>
<dbReference type="eggNOG" id="ENOG502ZBGH">
    <property type="taxonomic scope" value="Bacteria"/>
</dbReference>
<sequence length="367" mass="41970">MGFGFRKSFKIAPGVRLNVGSKSVGVSAGVKGLRYSVNSRTGSRVTASIPNTGIYYSTTGGRSRKTPAYNRQREIQARQKEINRLNELEQAALSVDAYENTIERIHSIHKEADDPVNWIKIRSCNPPFKKNEGQIGEQEHAALEKLHHYKPNLMTKLLKQQNKEIETLQKEVFEARKKDEAEYHSWERDVKIASKVIDGDIDAYFQVIQEFNPLDDLTEFGSGFEFSAEHPKIVEIEFDVHSDKVVPKEQLSLTKTGKLSVKHMTKSKYFDIQQDYVCSCVLRIARDMFALLPLDTVYIHATDTIMDTAIGYPRKITILSVKIDKRALNKLNFNHIDCSDSMQNFLHNMKFKKTTGFGEVEKLKIDY</sequence>
<evidence type="ECO:0000259" key="1">
    <source>
        <dbReference type="Pfam" id="PF14020"/>
    </source>
</evidence>
<reference evidence="2 3" key="1">
    <citation type="journal article" date="2012" name="Front. Microbiol.">
        <title>Redundancy and modularity in membrane-associated dissimilatory nitrate reduction in Bacillus.</title>
        <authorList>
            <person name="Heylen K."/>
            <person name="Keltjens J."/>
        </authorList>
    </citation>
    <scope>NUCLEOTIDE SEQUENCE [LARGE SCALE GENOMIC DNA]</scope>
    <source>
        <strain evidence="3">LMG 21833T</strain>
    </source>
</reference>
<dbReference type="PATRIC" id="fig|1117379.3.peg.2206"/>
<proteinExistence type="predicted"/>
<dbReference type="OrthoDB" id="983149at2"/>
<name>K6D9U0_9BACI</name>
<gene>
    <name evidence="2" type="ORF">BABA_10581</name>
</gene>
<organism evidence="2 3">
    <name type="scientific">Neobacillus bataviensis LMG 21833</name>
    <dbReference type="NCBI Taxonomy" id="1117379"/>
    <lineage>
        <taxon>Bacteria</taxon>
        <taxon>Bacillati</taxon>
        <taxon>Bacillota</taxon>
        <taxon>Bacilli</taxon>
        <taxon>Bacillales</taxon>
        <taxon>Bacillaceae</taxon>
        <taxon>Neobacillus</taxon>
    </lineage>
</organism>
<feature type="domain" description="DUF4236" evidence="1">
    <location>
        <begin position="3"/>
        <end position="57"/>
    </location>
</feature>
<accession>K6D9U0</accession>
<evidence type="ECO:0000313" key="3">
    <source>
        <dbReference type="Proteomes" id="UP000006316"/>
    </source>
</evidence>
<dbReference type="Pfam" id="PF14020">
    <property type="entry name" value="DUF4236"/>
    <property type="match status" value="1"/>
</dbReference>
<protein>
    <recommendedName>
        <fullName evidence="1">DUF4236 domain-containing protein</fullName>
    </recommendedName>
</protein>
<dbReference type="AlphaFoldDB" id="K6D9U0"/>